<feature type="compositionally biased region" description="Low complexity" evidence="17">
    <location>
        <begin position="710"/>
        <end position="731"/>
    </location>
</feature>
<keyword evidence="13 18" id="KW-0472">Membrane</keyword>
<evidence type="ECO:0000256" key="13">
    <source>
        <dbReference type="ARBA" id="ARBA00023136"/>
    </source>
</evidence>
<dbReference type="InterPro" id="IPR013320">
    <property type="entry name" value="ConA-like_dom_sf"/>
</dbReference>
<evidence type="ECO:0000313" key="20">
    <source>
        <dbReference type="EMBL" id="CAL4979884.1"/>
    </source>
</evidence>
<dbReference type="Proteomes" id="UP001497457">
    <property type="component" value="Chromosome 21rd"/>
</dbReference>
<dbReference type="PANTHER" id="PTHR27007">
    <property type="match status" value="1"/>
</dbReference>
<reference evidence="20 21" key="2">
    <citation type="submission" date="2024-10" db="EMBL/GenBank/DDBJ databases">
        <authorList>
            <person name="Ryan C."/>
        </authorList>
    </citation>
    <scope>NUCLEOTIDE SEQUENCE [LARGE SCALE GENOMIC DNA]</scope>
</reference>
<feature type="binding site" evidence="16">
    <location>
        <position position="441"/>
    </location>
    <ligand>
        <name>ATP</name>
        <dbReference type="ChEBI" id="CHEBI:30616"/>
    </ligand>
</feature>
<evidence type="ECO:0000256" key="8">
    <source>
        <dbReference type="ARBA" id="ARBA00022734"/>
    </source>
</evidence>
<evidence type="ECO:0000256" key="11">
    <source>
        <dbReference type="ARBA" id="ARBA00022840"/>
    </source>
</evidence>
<evidence type="ECO:0000256" key="1">
    <source>
        <dbReference type="ARBA" id="ARBA00004251"/>
    </source>
</evidence>
<evidence type="ECO:0000256" key="7">
    <source>
        <dbReference type="ARBA" id="ARBA00022729"/>
    </source>
</evidence>
<evidence type="ECO:0000256" key="9">
    <source>
        <dbReference type="ARBA" id="ARBA00022741"/>
    </source>
</evidence>
<dbReference type="GO" id="GO:0030246">
    <property type="term" value="F:carbohydrate binding"/>
    <property type="evidence" value="ECO:0007669"/>
    <property type="project" value="UniProtKB-KW"/>
</dbReference>
<comment type="similarity">
    <text evidence="3">In the C-terminal section; belongs to the protein kinase superfamily. Ser/Thr protein kinase family.</text>
</comment>
<evidence type="ECO:0000313" key="21">
    <source>
        <dbReference type="Proteomes" id="UP001497457"/>
    </source>
</evidence>
<dbReference type="Gene3D" id="2.60.120.200">
    <property type="match status" value="1"/>
</dbReference>
<feature type="region of interest" description="Disordered" evidence="17">
    <location>
        <begin position="695"/>
        <end position="759"/>
    </location>
</feature>
<dbReference type="CDD" id="cd06899">
    <property type="entry name" value="lectin_legume_LecRK_Arcelin_ConA"/>
    <property type="match status" value="1"/>
</dbReference>
<comment type="subcellular location">
    <subcellularLocation>
        <location evidence="1">Cell membrane</location>
        <topology evidence="1">Single-pass type I membrane protein</topology>
    </subcellularLocation>
</comment>
<dbReference type="GO" id="GO:0002229">
    <property type="term" value="P:defense response to oomycetes"/>
    <property type="evidence" value="ECO:0007669"/>
    <property type="project" value="UniProtKB-ARBA"/>
</dbReference>
<dbReference type="PROSITE" id="PS00107">
    <property type="entry name" value="PROTEIN_KINASE_ATP"/>
    <property type="match status" value="1"/>
</dbReference>
<evidence type="ECO:0000256" key="6">
    <source>
        <dbReference type="ARBA" id="ARBA00022692"/>
    </source>
</evidence>
<evidence type="ECO:0000256" key="3">
    <source>
        <dbReference type="ARBA" id="ARBA00010217"/>
    </source>
</evidence>
<evidence type="ECO:0000256" key="2">
    <source>
        <dbReference type="ARBA" id="ARBA00008536"/>
    </source>
</evidence>
<evidence type="ECO:0000256" key="12">
    <source>
        <dbReference type="ARBA" id="ARBA00022989"/>
    </source>
</evidence>
<evidence type="ECO:0000256" key="4">
    <source>
        <dbReference type="ARBA" id="ARBA00022475"/>
    </source>
</evidence>
<keyword evidence="10" id="KW-0418">Kinase</keyword>
<dbReference type="GO" id="GO:0005524">
    <property type="term" value="F:ATP binding"/>
    <property type="evidence" value="ECO:0007669"/>
    <property type="project" value="UniProtKB-UniRule"/>
</dbReference>
<keyword evidence="12 18" id="KW-1133">Transmembrane helix</keyword>
<dbReference type="CDD" id="cd14066">
    <property type="entry name" value="STKc_IRAK"/>
    <property type="match status" value="1"/>
</dbReference>
<dbReference type="Gene3D" id="3.30.200.20">
    <property type="entry name" value="Phosphorylase Kinase, domain 1"/>
    <property type="match status" value="1"/>
</dbReference>
<dbReference type="PROSITE" id="PS00108">
    <property type="entry name" value="PROTEIN_KINASE_ST"/>
    <property type="match status" value="1"/>
</dbReference>
<evidence type="ECO:0000256" key="18">
    <source>
        <dbReference type="SAM" id="Phobius"/>
    </source>
</evidence>
<dbReference type="InterPro" id="IPR000719">
    <property type="entry name" value="Prot_kinase_dom"/>
</dbReference>
<keyword evidence="8" id="KW-0430">Lectin</keyword>
<dbReference type="GO" id="GO:0016301">
    <property type="term" value="F:kinase activity"/>
    <property type="evidence" value="ECO:0007669"/>
    <property type="project" value="UniProtKB-KW"/>
</dbReference>
<evidence type="ECO:0000256" key="14">
    <source>
        <dbReference type="ARBA" id="ARBA00023170"/>
    </source>
</evidence>
<evidence type="ECO:0000256" key="5">
    <source>
        <dbReference type="ARBA" id="ARBA00022679"/>
    </source>
</evidence>
<dbReference type="PROSITE" id="PS50011">
    <property type="entry name" value="PROTEIN_KINASE_DOM"/>
    <property type="match status" value="1"/>
</dbReference>
<dbReference type="FunFam" id="3.30.200.20:FF:000168">
    <property type="entry name" value="L-type lectin-domain containing receptor kinase IX.1"/>
    <property type="match status" value="1"/>
</dbReference>
<evidence type="ECO:0000256" key="16">
    <source>
        <dbReference type="PROSITE-ProRule" id="PRU10141"/>
    </source>
</evidence>
<keyword evidence="5" id="KW-0808">Transferase</keyword>
<proteinExistence type="inferred from homology"/>
<protein>
    <recommendedName>
        <fullName evidence="19">Protein kinase domain-containing protein</fullName>
    </recommendedName>
</protein>
<organism evidence="20 21">
    <name type="scientific">Urochloa decumbens</name>
    <dbReference type="NCBI Taxonomy" id="240449"/>
    <lineage>
        <taxon>Eukaryota</taxon>
        <taxon>Viridiplantae</taxon>
        <taxon>Streptophyta</taxon>
        <taxon>Embryophyta</taxon>
        <taxon>Tracheophyta</taxon>
        <taxon>Spermatophyta</taxon>
        <taxon>Magnoliopsida</taxon>
        <taxon>Liliopsida</taxon>
        <taxon>Poales</taxon>
        <taxon>Poaceae</taxon>
        <taxon>PACMAD clade</taxon>
        <taxon>Panicoideae</taxon>
        <taxon>Panicodae</taxon>
        <taxon>Paniceae</taxon>
        <taxon>Melinidinae</taxon>
        <taxon>Urochloa</taxon>
    </lineage>
</organism>
<dbReference type="EMBL" id="OZ075131">
    <property type="protein sequence ID" value="CAL4979884.1"/>
    <property type="molecule type" value="Genomic_DNA"/>
</dbReference>
<dbReference type="AlphaFoldDB" id="A0ABC9AHJ2"/>
<dbReference type="InterPro" id="IPR017441">
    <property type="entry name" value="Protein_kinase_ATP_BS"/>
</dbReference>
<accession>A0ABC9AHJ2</accession>
<feature type="compositionally biased region" description="Polar residues" evidence="17">
    <location>
        <begin position="732"/>
        <end position="759"/>
    </location>
</feature>
<keyword evidence="15" id="KW-0325">Glycoprotein</keyword>
<dbReference type="InterPro" id="IPR001220">
    <property type="entry name" value="Legume_lectin_dom"/>
</dbReference>
<keyword evidence="21" id="KW-1185">Reference proteome</keyword>
<feature type="transmembrane region" description="Helical" evidence="18">
    <location>
        <begin position="63"/>
        <end position="85"/>
    </location>
</feature>
<evidence type="ECO:0000256" key="15">
    <source>
        <dbReference type="ARBA" id="ARBA00023180"/>
    </source>
</evidence>
<feature type="transmembrane region" description="Helical" evidence="18">
    <location>
        <begin position="344"/>
        <end position="366"/>
    </location>
</feature>
<dbReference type="Pfam" id="PF00139">
    <property type="entry name" value="Lectin_legB"/>
    <property type="match status" value="1"/>
</dbReference>
<dbReference type="InterPro" id="IPR008271">
    <property type="entry name" value="Ser/Thr_kinase_AS"/>
</dbReference>
<dbReference type="SMART" id="SM00220">
    <property type="entry name" value="S_TKc"/>
    <property type="match status" value="1"/>
</dbReference>
<dbReference type="Gene3D" id="1.10.510.10">
    <property type="entry name" value="Transferase(Phosphotransferase) domain 1"/>
    <property type="match status" value="1"/>
</dbReference>
<dbReference type="GO" id="GO:0005886">
    <property type="term" value="C:plasma membrane"/>
    <property type="evidence" value="ECO:0007669"/>
    <property type="project" value="UniProtKB-SubCell"/>
</dbReference>
<keyword evidence="9 16" id="KW-0547">Nucleotide-binding</keyword>
<name>A0ABC9AHJ2_9POAL</name>
<dbReference type="SUPFAM" id="SSF56112">
    <property type="entry name" value="Protein kinase-like (PK-like)"/>
    <property type="match status" value="1"/>
</dbReference>
<dbReference type="SUPFAM" id="SSF49899">
    <property type="entry name" value="Concanavalin A-like lectins/glucanases"/>
    <property type="match status" value="1"/>
</dbReference>
<dbReference type="FunFam" id="1.10.510.10:FF:000240">
    <property type="entry name" value="Lectin-domain containing receptor kinase A4.3"/>
    <property type="match status" value="1"/>
</dbReference>
<gene>
    <name evidence="20" type="ORF">URODEC1_LOCUS55418</name>
</gene>
<keyword evidence="6 18" id="KW-0812">Transmembrane</keyword>
<evidence type="ECO:0000259" key="19">
    <source>
        <dbReference type="PROSITE" id="PS50011"/>
    </source>
</evidence>
<keyword evidence="11 16" id="KW-0067">ATP-binding</keyword>
<evidence type="ECO:0000256" key="17">
    <source>
        <dbReference type="SAM" id="MobiDB-lite"/>
    </source>
</evidence>
<reference evidence="21" key="1">
    <citation type="submission" date="2024-06" db="EMBL/GenBank/DDBJ databases">
        <authorList>
            <person name="Ryan C."/>
        </authorList>
    </citation>
    <scope>NUCLEOTIDE SEQUENCE [LARGE SCALE GENOMIC DNA]</scope>
</reference>
<keyword evidence="14" id="KW-0675">Receptor</keyword>
<dbReference type="InterPro" id="IPR050528">
    <property type="entry name" value="L-type_Lectin-RKs"/>
</dbReference>
<keyword evidence="7" id="KW-0732">Signal</keyword>
<feature type="domain" description="Protein kinase" evidence="19">
    <location>
        <begin position="412"/>
        <end position="693"/>
    </location>
</feature>
<sequence length="759" mass="82300">MTSTCSFIARTNITKSDETTTPMAMVKMKGGLIKIHYPNSSLFFLEQKALAAIAMAKVVPKTLLLRLGLLAYLLFVSVTTLSHAASVSFNYNFSTPGALTSSSDLKYMSNATATGDRIDLTKDTIWSVGRVAYGLPVQLWDNTGKVASFTSNFTFVIKPHNTTAGQGDGMAFFIGTYPPSLPNDSSGGYLGLVNSLGNLTNTDFPPIVAVEFDAFRNEWDPKNAMKHIGVDVNSITSAATTALPDWSFNGTTMSARVRYDADAGTLSATLRLDDQPGLLSLYNVSAPVDFRAAGLPQLGAVGFSASTGDLVERHQILSWSFESTLANVVVVNKPVSKTSKTTNIGLIAGLASTGTVILLIAAWLLYREYHKRKGAKLRPEDAIGDGEMDDVFKGTGPRRFTYKQLSKATRGFSDDWKLGEGGFGSVYCGFLQDEDLHVAIKRVSKTSKQGRREYISEVSIISRLRHRNLVQLLGWCHEGNELLLVYELMTNGSLDTHLYSTSNVLTWPIRYNIILGMGSALLYLHQEWEQCVVHRDIKPSNVMLDASFTAKLGDFGLARLVDHTRAARTTMVAGTRGYIDPECAVTFRATAKSDVYSFGVVLLVIACGRKPVAPEEDEGRVLLVRWVWELYGRGEILAAADARLLHGGGELDEVEMERALVVGLWCAHPDSAARPSIRQAMGALQFEAPMPELPLEMPMATYGPPGGAYRSSNNTSSPGRSGSSRGQTSTSEQTAHSSSASKINYITGSAHSSVDPTGE</sequence>
<dbReference type="Pfam" id="PF00069">
    <property type="entry name" value="Pkinase"/>
    <property type="match status" value="1"/>
</dbReference>
<keyword evidence="4" id="KW-1003">Cell membrane</keyword>
<comment type="similarity">
    <text evidence="2">In the N-terminal section; belongs to the leguminous lectin family.</text>
</comment>
<dbReference type="InterPro" id="IPR011009">
    <property type="entry name" value="Kinase-like_dom_sf"/>
</dbReference>
<evidence type="ECO:0000256" key="10">
    <source>
        <dbReference type="ARBA" id="ARBA00022777"/>
    </source>
</evidence>